<dbReference type="Proteomes" id="UP001327560">
    <property type="component" value="Chromosome 8"/>
</dbReference>
<keyword evidence="7" id="KW-1185">Reference proteome</keyword>
<dbReference type="InterPro" id="IPR032799">
    <property type="entry name" value="TAXi_C"/>
</dbReference>
<evidence type="ECO:0000256" key="2">
    <source>
        <dbReference type="ARBA" id="ARBA00022670"/>
    </source>
</evidence>
<evidence type="ECO:0000256" key="3">
    <source>
        <dbReference type="ARBA" id="ARBA00022801"/>
    </source>
</evidence>
<protein>
    <recommendedName>
        <fullName evidence="8">Peptidase A1 domain-containing protein</fullName>
    </recommendedName>
</protein>
<dbReference type="GO" id="GO:0005576">
    <property type="term" value="C:extracellular region"/>
    <property type="evidence" value="ECO:0007669"/>
    <property type="project" value="TreeGrafter"/>
</dbReference>
<comment type="similarity">
    <text evidence="1">Belongs to the peptidase A1 family.</text>
</comment>
<sequence length="271" mass="29235">MLPDSFLFLNKNFPFGTLSSDHDIESTVASIAFGCGSSNNGVGFSEAAGFVGLGRGKLSLISQLGILTFSFCFTSFGSPKKGSLLLGSLPPSANPNSSSPPSTVSTPILLNSFRPSFYYISLKGITIGTTRLDIPSSAFAIRNDGSGGMIIDSGTSITFLEYAAYAKGEEAFSSQIKNLRVRVSSFRGTICLRITPHPNNQLRFGFTSMPKIDWNVESTVGEHEIKIEAVTSLFKELSEKAINKSLDFSNCGCICIDDNDYWIPIIKAFIQ</sequence>
<name>A0AAQ3KY57_9LILI</name>
<evidence type="ECO:0000256" key="1">
    <source>
        <dbReference type="ARBA" id="ARBA00007447"/>
    </source>
</evidence>
<keyword evidence="2" id="KW-0645">Protease</keyword>
<dbReference type="InterPro" id="IPR021109">
    <property type="entry name" value="Peptidase_aspartic_dom_sf"/>
</dbReference>
<dbReference type="GO" id="GO:0006508">
    <property type="term" value="P:proteolysis"/>
    <property type="evidence" value="ECO:0007669"/>
    <property type="project" value="UniProtKB-KW"/>
</dbReference>
<dbReference type="Pfam" id="PF14543">
    <property type="entry name" value="TAXi_N"/>
    <property type="match status" value="1"/>
</dbReference>
<proteinExistence type="inferred from homology"/>
<evidence type="ECO:0008006" key="8">
    <source>
        <dbReference type="Google" id="ProtNLM"/>
    </source>
</evidence>
<dbReference type="GO" id="GO:0008233">
    <property type="term" value="F:peptidase activity"/>
    <property type="evidence" value="ECO:0007669"/>
    <property type="project" value="UniProtKB-KW"/>
</dbReference>
<dbReference type="Gene3D" id="2.40.70.10">
    <property type="entry name" value="Acid Proteases"/>
    <property type="match status" value="2"/>
</dbReference>
<dbReference type="InterPro" id="IPR051708">
    <property type="entry name" value="Plant_Aspart_Prot_A1"/>
</dbReference>
<organism evidence="6 7">
    <name type="scientific">Canna indica</name>
    <name type="common">Indian-shot</name>
    <dbReference type="NCBI Taxonomy" id="4628"/>
    <lineage>
        <taxon>Eukaryota</taxon>
        <taxon>Viridiplantae</taxon>
        <taxon>Streptophyta</taxon>
        <taxon>Embryophyta</taxon>
        <taxon>Tracheophyta</taxon>
        <taxon>Spermatophyta</taxon>
        <taxon>Magnoliopsida</taxon>
        <taxon>Liliopsida</taxon>
        <taxon>Zingiberales</taxon>
        <taxon>Cannaceae</taxon>
        <taxon>Canna</taxon>
    </lineage>
</organism>
<evidence type="ECO:0000313" key="6">
    <source>
        <dbReference type="EMBL" id="WOL16884.1"/>
    </source>
</evidence>
<dbReference type="PANTHER" id="PTHR47967:SF23">
    <property type="entry name" value="OS04G0448300 PROTEIN"/>
    <property type="match status" value="1"/>
</dbReference>
<reference evidence="6 7" key="1">
    <citation type="submission" date="2023-10" db="EMBL/GenBank/DDBJ databases">
        <title>Chromosome-scale genome assembly provides insights into flower coloration mechanisms of Canna indica.</title>
        <authorList>
            <person name="Li C."/>
        </authorList>
    </citation>
    <scope>NUCLEOTIDE SEQUENCE [LARGE SCALE GENOMIC DNA]</scope>
    <source>
        <tissue evidence="6">Flower</tissue>
    </source>
</reference>
<dbReference type="Pfam" id="PF14541">
    <property type="entry name" value="TAXi_C"/>
    <property type="match status" value="1"/>
</dbReference>
<dbReference type="PANTHER" id="PTHR47967">
    <property type="entry name" value="OS07G0603500 PROTEIN-RELATED"/>
    <property type="match status" value="1"/>
</dbReference>
<accession>A0AAQ3KY57</accession>
<evidence type="ECO:0000259" key="5">
    <source>
        <dbReference type="Pfam" id="PF14543"/>
    </source>
</evidence>
<evidence type="ECO:0000313" key="7">
    <source>
        <dbReference type="Proteomes" id="UP001327560"/>
    </source>
</evidence>
<evidence type="ECO:0000259" key="4">
    <source>
        <dbReference type="Pfam" id="PF14541"/>
    </source>
</evidence>
<dbReference type="EMBL" id="CP136897">
    <property type="protein sequence ID" value="WOL16884.1"/>
    <property type="molecule type" value="Genomic_DNA"/>
</dbReference>
<dbReference type="InterPro" id="IPR032861">
    <property type="entry name" value="TAXi_N"/>
</dbReference>
<keyword evidence="3" id="KW-0378">Hydrolase</keyword>
<gene>
    <name evidence="6" type="ORF">Cni_G25672</name>
</gene>
<feature type="domain" description="Xylanase inhibitor N-terminal" evidence="5">
    <location>
        <begin position="20"/>
        <end position="88"/>
    </location>
</feature>
<feature type="domain" description="Xylanase inhibitor C-terminal" evidence="4">
    <location>
        <begin position="118"/>
        <end position="234"/>
    </location>
</feature>
<dbReference type="SUPFAM" id="SSF50630">
    <property type="entry name" value="Acid proteases"/>
    <property type="match status" value="1"/>
</dbReference>
<dbReference type="AlphaFoldDB" id="A0AAQ3KY57"/>